<accession>A0A4Q1BJX2</accession>
<evidence type="ECO:0000259" key="5">
    <source>
        <dbReference type="PROSITE" id="PS50238"/>
    </source>
</evidence>
<dbReference type="InterPro" id="IPR000591">
    <property type="entry name" value="DEP_dom"/>
</dbReference>
<feature type="compositionally biased region" description="Low complexity" evidence="3">
    <location>
        <begin position="946"/>
        <end position="955"/>
    </location>
</feature>
<dbReference type="PANTHER" id="PTHR23065:SF17">
    <property type="entry name" value="RHO-GTPASE-ACTIVATING PROTEIN RGD2"/>
    <property type="match status" value="1"/>
</dbReference>
<evidence type="ECO:0000313" key="8">
    <source>
        <dbReference type="Proteomes" id="UP000289152"/>
    </source>
</evidence>
<dbReference type="InterPro" id="IPR036390">
    <property type="entry name" value="WH_DNA-bd_sf"/>
</dbReference>
<name>A0A4Q1BJX2_TREME</name>
<keyword evidence="1 2" id="KW-0175">Coiled coil</keyword>
<dbReference type="SUPFAM" id="SSF103657">
    <property type="entry name" value="BAR/IMD domain-like"/>
    <property type="match status" value="1"/>
</dbReference>
<dbReference type="PROSITE" id="PS50186">
    <property type="entry name" value="DEP"/>
    <property type="match status" value="1"/>
</dbReference>
<evidence type="ECO:0000313" key="7">
    <source>
        <dbReference type="EMBL" id="RXK38051.1"/>
    </source>
</evidence>
<protein>
    <recommendedName>
        <fullName evidence="9">Rho-GAP domain-containing protein</fullName>
    </recommendedName>
</protein>
<feature type="domain" description="F-BAR" evidence="6">
    <location>
        <begin position="8"/>
        <end position="512"/>
    </location>
</feature>
<evidence type="ECO:0000256" key="1">
    <source>
        <dbReference type="PROSITE-ProRule" id="PRU01077"/>
    </source>
</evidence>
<dbReference type="GO" id="GO:0005096">
    <property type="term" value="F:GTPase activator activity"/>
    <property type="evidence" value="ECO:0007669"/>
    <property type="project" value="TreeGrafter"/>
</dbReference>
<feature type="coiled-coil region" evidence="2">
    <location>
        <begin position="436"/>
        <end position="463"/>
    </location>
</feature>
<dbReference type="InterPro" id="IPR000198">
    <property type="entry name" value="RhoGAP_dom"/>
</dbReference>
<dbReference type="SMART" id="SM00324">
    <property type="entry name" value="RhoGAP"/>
    <property type="match status" value="1"/>
</dbReference>
<dbReference type="PROSITE" id="PS51741">
    <property type="entry name" value="F_BAR"/>
    <property type="match status" value="1"/>
</dbReference>
<gene>
    <name evidence="7" type="ORF">M231_04721</name>
</gene>
<dbReference type="Gene3D" id="1.20.1270.60">
    <property type="entry name" value="Arfaptin homology (AH) domain/BAR domain"/>
    <property type="match status" value="2"/>
</dbReference>
<dbReference type="EMBL" id="SDIL01000055">
    <property type="protein sequence ID" value="RXK38051.1"/>
    <property type="molecule type" value="Genomic_DNA"/>
</dbReference>
<feature type="region of interest" description="Disordered" evidence="3">
    <location>
        <begin position="859"/>
        <end position="1012"/>
    </location>
</feature>
<dbReference type="AlphaFoldDB" id="A0A4Q1BJX2"/>
<dbReference type="InterPro" id="IPR031160">
    <property type="entry name" value="F_BAR_dom"/>
</dbReference>
<comment type="caution">
    <text evidence="7">The sequence shown here is derived from an EMBL/GenBank/DDBJ whole genome shotgun (WGS) entry which is preliminary data.</text>
</comment>
<dbReference type="SUPFAM" id="SSF46785">
    <property type="entry name" value="Winged helix' DNA-binding domain"/>
    <property type="match status" value="1"/>
</dbReference>
<feature type="compositionally biased region" description="Basic and acidic residues" evidence="3">
    <location>
        <begin position="958"/>
        <end position="977"/>
    </location>
</feature>
<feature type="domain" description="DEP" evidence="4">
    <location>
        <begin position="323"/>
        <end position="385"/>
    </location>
</feature>
<evidence type="ECO:0000256" key="3">
    <source>
        <dbReference type="SAM" id="MobiDB-lite"/>
    </source>
</evidence>
<dbReference type="InParanoid" id="A0A4Q1BJX2"/>
<keyword evidence="8" id="KW-1185">Reference proteome</keyword>
<dbReference type="InterPro" id="IPR027267">
    <property type="entry name" value="AH/BAR_dom_sf"/>
</dbReference>
<dbReference type="FunCoup" id="A0A4Q1BJX2">
    <property type="interactions" value="19"/>
</dbReference>
<organism evidence="7 8">
    <name type="scientific">Tremella mesenterica</name>
    <name type="common">Jelly fungus</name>
    <dbReference type="NCBI Taxonomy" id="5217"/>
    <lineage>
        <taxon>Eukaryota</taxon>
        <taxon>Fungi</taxon>
        <taxon>Dikarya</taxon>
        <taxon>Basidiomycota</taxon>
        <taxon>Agaricomycotina</taxon>
        <taxon>Tremellomycetes</taxon>
        <taxon>Tremellales</taxon>
        <taxon>Tremellaceae</taxon>
        <taxon>Tremella</taxon>
    </lineage>
</organism>
<evidence type="ECO:0000256" key="2">
    <source>
        <dbReference type="SAM" id="Coils"/>
    </source>
</evidence>
<reference evidence="7 8" key="1">
    <citation type="submission" date="2016-06" db="EMBL/GenBank/DDBJ databases">
        <title>Evolution of pathogenesis and genome organization in the Tremellales.</title>
        <authorList>
            <person name="Cuomo C."/>
            <person name="Litvintseva A."/>
            <person name="Heitman J."/>
            <person name="Chen Y."/>
            <person name="Sun S."/>
            <person name="Springer D."/>
            <person name="Dromer F."/>
            <person name="Young S."/>
            <person name="Zeng Q."/>
            <person name="Chapman S."/>
            <person name="Gujja S."/>
            <person name="Saif S."/>
            <person name="Birren B."/>
        </authorList>
    </citation>
    <scope>NUCLEOTIDE SEQUENCE [LARGE SCALE GENOMIC DNA]</scope>
    <source>
        <strain evidence="7 8">ATCC 28783</strain>
    </source>
</reference>
<dbReference type="GO" id="GO:0005737">
    <property type="term" value="C:cytoplasm"/>
    <property type="evidence" value="ECO:0007669"/>
    <property type="project" value="TreeGrafter"/>
</dbReference>
<dbReference type="SUPFAM" id="SSF48350">
    <property type="entry name" value="GTPase activation domain, GAP"/>
    <property type="match status" value="1"/>
</dbReference>
<evidence type="ECO:0000259" key="6">
    <source>
        <dbReference type="PROSITE" id="PS51741"/>
    </source>
</evidence>
<dbReference type="GO" id="GO:0007264">
    <property type="term" value="P:small GTPase-mediated signal transduction"/>
    <property type="evidence" value="ECO:0007669"/>
    <property type="project" value="TreeGrafter"/>
</dbReference>
<dbReference type="GO" id="GO:0005886">
    <property type="term" value="C:plasma membrane"/>
    <property type="evidence" value="ECO:0007669"/>
    <property type="project" value="TreeGrafter"/>
</dbReference>
<dbReference type="PROSITE" id="PS50238">
    <property type="entry name" value="RHOGAP"/>
    <property type="match status" value="1"/>
</dbReference>
<dbReference type="PANTHER" id="PTHR23065">
    <property type="entry name" value="PROLINE-SERINE-THREONINE PHOSPHATASE INTERACTING PROTEIN 1"/>
    <property type="match status" value="1"/>
</dbReference>
<dbReference type="InterPro" id="IPR001060">
    <property type="entry name" value="FCH_dom"/>
</dbReference>
<dbReference type="InterPro" id="IPR008936">
    <property type="entry name" value="Rho_GTPase_activation_prot"/>
</dbReference>
<evidence type="ECO:0008006" key="9">
    <source>
        <dbReference type="Google" id="ProtNLM"/>
    </source>
</evidence>
<dbReference type="GO" id="GO:0007010">
    <property type="term" value="P:cytoskeleton organization"/>
    <property type="evidence" value="ECO:0007669"/>
    <property type="project" value="TreeGrafter"/>
</dbReference>
<evidence type="ECO:0000259" key="4">
    <source>
        <dbReference type="PROSITE" id="PS50186"/>
    </source>
</evidence>
<proteinExistence type="predicted"/>
<dbReference type="GO" id="GO:0000935">
    <property type="term" value="C:division septum"/>
    <property type="evidence" value="ECO:0007669"/>
    <property type="project" value="TreeGrafter"/>
</dbReference>
<dbReference type="VEuPathDB" id="FungiDB:TREMEDRAFT_43042"/>
<dbReference type="OrthoDB" id="2155291at2759"/>
<feature type="region of interest" description="Disordered" evidence="3">
    <location>
        <begin position="208"/>
        <end position="279"/>
    </location>
</feature>
<sequence>MAPVTLPPSFYNSFWSPDYRSGLQVLFHNLEQGCKEDRDLTEFIESQAEGNHALASTLLSLPSTSSSTSESSSSLQHSLLQLRAASHARGEAHRSLAQELDQKVLGGFRQWRVRHEDRIKMAKEDMLAKNGVVGIWEKDVQRLISLKQAYITKTRVADDSEDDAKFAPPTNNADIYTSSPEPRHALLRRSGTVADRISEKLRAASISSHGARVSIDGKTLPAPPTPLRVATPVNGNDSPSSPAREDAFIPPTEPGGKPFIGGPPLPPKDGNAQLDKLPPEPMLLSGLSLTPQGLKDLLQRLDTYLLTHPAPYSDAARSTILGTYEKTFSGEEVVEWLRENVEGFGGDWERCVEAAGELYRMGHLSRIGVGRGFEVQYDTFYILKLNPHDSPLVNFTSPLSPTTAKVPALLKAYLPNGLNSDEPAHVRARRDAIKAEEAYREGVRSAEEKRLEMEERVERGLRAWEKWERERLSVVASVLRQYQAALAKLPPRLEQMTKPTSLSVEAFNPDADLKALIEGNRTGSFRPRPHIYESIESDIPEVNFGIDLRRWAGELGWKSMLNAPVRPKGSIPEVLTALLTALEMMYADLPDEERRRAWIYEVPLNETHMLRNVLNTPSMSLEAMVEMIKKYNVPVAAGVIKLYMLELNPPVMTWEGWEDARAVYPAVGADQERDMTSALTSVLSRLPSICLYVLEALVKHLHDLVHSTKTDETDEVYITKLALSVGRTILRPQYETEMTIQDRTSSLFLADLIAHYPDLLPPLVEKRKEGSGRPMPVKKRTALVDQRISRSRLSGDMKPEEILEAQYASHKRAISPLPEVRGSDVTPFNLPELPPLPASLASVEEPEILHLEKTVEVTNGTSGEESKGENESVQVIPPTPAQQIEETVPVPEQPEHEAVDSPTAAYLQSMEVGHEEENPVVRNVSGASVKRATSGEVSRLRGPRGARGPRPAPGRISHAHEDSRESARSPSPTHDHPPAGAGHVPRRSGAIRHGTGKGSVSQAIAAFEKRDP</sequence>
<feature type="domain" description="Rho-GAP" evidence="5">
    <location>
        <begin position="559"/>
        <end position="760"/>
    </location>
</feature>
<dbReference type="Proteomes" id="UP000289152">
    <property type="component" value="Unassembled WGS sequence"/>
</dbReference>
<dbReference type="STRING" id="5217.A0A4Q1BJX2"/>
<dbReference type="Gene3D" id="1.10.555.10">
    <property type="entry name" value="Rho GTPase activation protein"/>
    <property type="match status" value="1"/>
</dbReference>
<dbReference type="Pfam" id="PF00620">
    <property type="entry name" value="RhoGAP"/>
    <property type="match status" value="1"/>
</dbReference>
<dbReference type="SMART" id="SM00055">
    <property type="entry name" value="FCH"/>
    <property type="match status" value="1"/>
</dbReference>